<keyword evidence="1" id="KW-0812">Transmembrane</keyword>
<dbReference type="AlphaFoldDB" id="A0A4V4H8C9"/>
<evidence type="ECO:0000313" key="2">
    <source>
        <dbReference type="EMBL" id="THU67235.1"/>
    </source>
</evidence>
<gene>
    <name evidence="2" type="ORF">C4D60_Mb05t22520</name>
</gene>
<feature type="transmembrane region" description="Helical" evidence="1">
    <location>
        <begin position="6"/>
        <end position="22"/>
    </location>
</feature>
<dbReference type="EMBL" id="PYDT01000003">
    <property type="protein sequence ID" value="THU67235.1"/>
    <property type="molecule type" value="Genomic_DNA"/>
</dbReference>
<protein>
    <submittedName>
        <fullName evidence="2">Uncharacterized protein</fullName>
    </submittedName>
</protein>
<dbReference type="Pfam" id="PF12056">
    <property type="entry name" value="DUF3537"/>
    <property type="match status" value="1"/>
</dbReference>
<dbReference type="STRING" id="52838.A0A4V4H8C9"/>
<dbReference type="PANTHER" id="PTHR31963">
    <property type="entry name" value="RAS GUANINE NUCLEOTIDE EXCHANGE FACTOR K"/>
    <property type="match status" value="1"/>
</dbReference>
<keyword evidence="3" id="KW-1185">Reference proteome</keyword>
<comment type="caution">
    <text evidence="2">The sequence shown here is derived from an EMBL/GenBank/DDBJ whole genome shotgun (WGS) entry which is preliminary data.</text>
</comment>
<sequence>MVVQLSLTFISSLSYLCLFAFIRRYDLHRFLFLDKLVGKSDWVWEGYMDQLNHSFYLLSIFVMSCFIREVACKV</sequence>
<keyword evidence="1" id="KW-1133">Transmembrane helix</keyword>
<dbReference type="InterPro" id="IPR021924">
    <property type="entry name" value="DUF3537"/>
</dbReference>
<dbReference type="Proteomes" id="UP000317650">
    <property type="component" value="Chromosome 5"/>
</dbReference>
<evidence type="ECO:0000256" key="1">
    <source>
        <dbReference type="SAM" id="Phobius"/>
    </source>
</evidence>
<dbReference type="PANTHER" id="PTHR31963:SF29">
    <property type="entry name" value="OS02G0566400 PROTEIN"/>
    <property type="match status" value="1"/>
</dbReference>
<organism evidence="2 3">
    <name type="scientific">Musa balbisiana</name>
    <name type="common">Banana</name>
    <dbReference type="NCBI Taxonomy" id="52838"/>
    <lineage>
        <taxon>Eukaryota</taxon>
        <taxon>Viridiplantae</taxon>
        <taxon>Streptophyta</taxon>
        <taxon>Embryophyta</taxon>
        <taxon>Tracheophyta</taxon>
        <taxon>Spermatophyta</taxon>
        <taxon>Magnoliopsida</taxon>
        <taxon>Liliopsida</taxon>
        <taxon>Zingiberales</taxon>
        <taxon>Musaceae</taxon>
        <taxon>Musa</taxon>
    </lineage>
</organism>
<proteinExistence type="predicted"/>
<name>A0A4V4H8C9_MUSBA</name>
<evidence type="ECO:0000313" key="3">
    <source>
        <dbReference type="Proteomes" id="UP000317650"/>
    </source>
</evidence>
<reference evidence="2 3" key="1">
    <citation type="journal article" date="2019" name="Nat. Plants">
        <title>Genome sequencing of Musa balbisiana reveals subgenome evolution and function divergence in polyploid bananas.</title>
        <authorList>
            <person name="Yao X."/>
        </authorList>
    </citation>
    <scope>NUCLEOTIDE SEQUENCE [LARGE SCALE GENOMIC DNA]</scope>
    <source>
        <strain evidence="3">cv. DH-PKW</strain>
        <tissue evidence="2">Leaves</tissue>
    </source>
</reference>
<keyword evidence="1" id="KW-0472">Membrane</keyword>
<accession>A0A4V4H8C9</accession>